<dbReference type="STRING" id="1862672.BO225_06615"/>
<name>A0A1U7NMB9_9FIRM</name>
<proteinExistence type="predicted"/>
<dbReference type="EMBL" id="MPKA01000066">
    <property type="protein sequence ID" value="OLU46314.1"/>
    <property type="molecule type" value="Genomic_DNA"/>
</dbReference>
<keyword evidence="1" id="KW-0812">Transmembrane</keyword>
<dbReference type="AlphaFoldDB" id="A0A1U7NMB9"/>
<comment type="caution">
    <text evidence="2">The sequence shown here is derived from an EMBL/GenBank/DDBJ whole genome shotgun (WGS) entry which is preliminary data.</text>
</comment>
<evidence type="ECO:0000313" key="3">
    <source>
        <dbReference type="Proteomes" id="UP000186705"/>
    </source>
</evidence>
<protein>
    <recommendedName>
        <fullName evidence="4">DUF1700 domain-containing protein</fullName>
    </recommendedName>
</protein>
<keyword evidence="3" id="KW-1185">Reference proteome</keyword>
<evidence type="ECO:0008006" key="4">
    <source>
        <dbReference type="Google" id="ProtNLM"/>
    </source>
</evidence>
<accession>A0A1U7NMB9</accession>
<keyword evidence="1" id="KW-0472">Membrane</keyword>
<dbReference type="OrthoDB" id="95800at2"/>
<dbReference type="GeneID" id="78275615"/>
<sequence length="205" mass="22538">MTKQEYIQIVHSQLSGVDPRDLSDAIVYLNEYFEEAGVENEQKVIEELGSPEKYAATIRADLVASVPPRIPRQMQARPASQNSVWKTLGILVLGICALPIALPLLIVVIVLIFVGVITLAMILLVFVMALVGAIITVGLCIFEFFSTLGQDLMVSLFLLGVVLTAFGAAILACLAIGWIIKVGFPALSRWVAKLYRKLRNREVRE</sequence>
<feature type="transmembrane region" description="Helical" evidence="1">
    <location>
        <begin position="87"/>
        <end position="113"/>
    </location>
</feature>
<evidence type="ECO:0000313" key="2">
    <source>
        <dbReference type="EMBL" id="OLU46314.1"/>
    </source>
</evidence>
<dbReference type="Proteomes" id="UP000186705">
    <property type="component" value="Unassembled WGS sequence"/>
</dbReference>
<dbReference type="Pfam" id="PF22564">
    <property type="entry name" value="HAAS"/>
    <property type="match status" value="1"/>
</dbReference>
<reference evidence="2 3" key="1">
    <citation type="submission" date="2016-11" db="EMBL/GenBank/DDBJ databases">
        <title>Description of two novel members of the family Erysipelotrichaceae: Ileibacterium lipovorans gen. nov., sp. nov. and Dubosiella newyorkensis, gen. nov., sp. nov.</title>
        <authorList>
            <person name="Cox L.M."/>
            <person name="Sohn J."/>
            <person name="Tyrrell K.L."/>
            <person name="Citron D.M."/>
            <person name="Lawson P.A."/>
            <person name="Patel N.B."/>
            <person name="Iizumi T."/>
            <person name="Perez-Perez G.I."/>
            <person name="Goldstein E.J."/>
            <person name="Blaser M.J."/>
        </authorList>
    </citation>
    <scope>NUCLEOTIDE SEQUENCE [LARGE SCALE GENOMIC DNA]</scope>
    <source>
        <strain evidence="2 3">NYU-BL-A4</strain>
    </source>
</reference>
<feature type="transmembrane region" description="Helical" evidence="1">
    <location>
        <begin position="119"/>
        <end position="142"/>
    </location>
</feature>
<dbReference type="RefSeq" id="WP_076341484.1">
    <property type="nucleotide sequence ID" value="NZ_CAOOJT010000015.1"/>
</dbReference>
<feature type="transmembrane region" description="Helical" evidence="1">
    <location>
        <begin position="154"/>
        <end position="180"/>
    </location>
</feature>
<organism evidence="2 3">
    <name type="scientific">Dubosiella newyorkensis</name>
    <dbReference type="NCBI Taxonomy" id="1862672"/>
    <lineage>
        <taxon>Bacteria</taxon>
        <taxon>Bacillati</taxon>
        <taxon>Bacillota</taxon>
        <taxon>Erysipelotrichia</taxon>
        <taxon>Erysipelotrichales</taxon>
        <taxon>Erysipelotrichaceae</taxon>
        <taxon>Dubosiella</taxon>
    </lineage>
</organism>
<keyword evidence="1" id="KW-1133">Transmembrane helix</keyword>
<evidence type="ECO:0000256" key="1">
    <source>
        <dbReference type="SAM" id="Phobius"/>
    </source>
</evidence>
<gene>
    <name evidence="2" type="ORF">BO225_06615</name>
</gene>